<evidence type="ECO:0000313" key="3">
    <source>
        <dbReference type="Proteomes" id="UP000186817"/>
    </source>
</evidence>
<evidence type="ECO:0000256" key="1">
    <source>
        <dbReference type="PIRSR" id="PIRSR605502-1"/>
    </source>
</evidence>
<proteinExistence type="predicted"/>
<dbReference type="Proteomes" id="UP000186817">
    <property type="component" value="Unassembled WGS sequence"/>
</dbReference>
<dbReference type="OrthoDB" id="2021138at2759"/>
<dbReference type="Gene3D" id="1.10.4080.10">
    <property type="entry name" value="ADP-ribosylation/Crystallin J1"/>
    <property type="match status" value="1"/>
</dbReference>
<keyword evidence="1" id="KW-0479">Metal-binding</keyword>
<reference evidence="2 3" key="1">
    <citation type="submission" date="2016-02" db="EMBL/GenBank/DDBJ databases">
        <title>Genome analysis of coral dinoflagellate symbionts highlights evolutionary adaptations to a symbiotic lifestyle.</title>
        <authorList>
            <person name="Aranda M."/>
            <person name="Li Y."/>
            <person name="Liew Y.J."/>
            <person name="Baumgarten S."/>
            <person name="Simakov O."/>
            <person name="Wilson M."/>
            <person name="Piel J."/>
            <person name="Ashoor H."/>
            <person name="Bougouffa S."/>
            <person name="Bajic V.B."/>
            <person name="Ryu T."/>
            <person name="Ravasi T."/>
            <person name="Bayer T."/>
            <person name="Micklem G."/>
            <person name="Kim H."/>
            <person name="Bhak J."/>
            <person name="Lajeunesse T.C."/>
            <person name="Voolstra C.R."/>
        </authorList>
    </citation>
    <scope>NUCLEOTIDE SEQUENCE [LARGE SCALE GENOMIC DNA]</scope>
    <source>
        <strain evidence="2 3">CCMP2467</strain>
    </source>
</reference>
<protein>
    <submittedName>
        <fullName evidence="2">Uncharacterized protein</fullName>
    </submittedName>
</protein>
<accession>A0A1Q9C1X8</accession>
<keyword evidence="1" id="KW-0460">Magnesium</keyword>
<dbReference type="Pfam" id="PF03747">
    <property type="entry name" value="ADP_ribosyl_GH"/>
    <property type="match status" value="1"/>
</dbReference>
<dbReference type="InterPro" id="IPR005502">
    <property type="entry name" value="Ribosyl_crysJ1"/>
</dbReference>
<comment type="caution">
    <text evidence="2">The sequence shown here is derived from an EMBL/GenBank/DDBJ whole genome shotgun (WGS) entry which is preliminary data.</text>
</comment>
<sequence>MGEWIPMLDDLNHYTIFQEVPLSLKEKLVEALILPLRLRNTSGCMLGMAVGDSLGPIAPRFFRELQDRPLGPHFDFERFEFVGAYLECASNADTRTSSTAMGLCMADSLLMRREFDGSDMRIRFWCWWNRGYNNAFRKELLSVERKGASMARKIACDSLQRAAESTQLQ</sequence>
<dbReference type="InterPro" id="IPR036705">
    <property type="entry name" value="Ribosyl_crysJ1_sf"/>
</dbReference>
<dbReference type="AlphaFoldDB" id="A0A1Q9C1X8"/>
<gene>
    <name evidence="2" type="ORF">AK812_SmicGene43086</name>
</gene>
<dbReference type="EMBL" id="LSRX01001887">
    <property type="protein sequence ID" value="OLP76919.1"/>
    <property type="molecule type" value="Genomic_DNA"/>
</dbReference>
<feature type="binding site" evidence="1">
    <location>
        <position position="96"/>
    </location>
    <ligand>
        <name>Mg(2+)</name>
        <dbReference type="ChEBI" id="CHEBI:18420"/>
        <label>1</label>
    </ligand>
</feature>
<evidence type="ECO:0000313" key="2">
    <source>
        <dbReference type="EMBL" id="OLP76919.1"/>
    </source>
</evidence>
<dbReference type="SUPFAM" id="SSF101478">
    <property type="entry name" value="ADP-ribosylglycohydrolase"/>
    <property type="match status" value="1"/>
</dbReference>
<organism evidence="2 3">
    <name type="scientific">Symbiodinium microadriaticum</name>
    <name type="common">Dinoflagellate</name>
    <name type="synonym">Zooxanthella microadriatica</name>
    <dbReference type="NCBI Taxonomy" id="2951"/>
    <lineage>
        <taxon>Eukaryota</taxon>
        <taxon>Sar</taxon>
        <taxon>Alveolata</taxon>
        <taxon>Dinophyceae</taxon>
        <taxon>Suessiales</taxon>
        <taxon>Symbiodiniaceae</taxon>
        <taxon>Symbiodinium</taxon>
    </lineage>
</organism>
<comment type="cofactor">
    <cofactor evidence="1">
        <name>Mg(2+)</name>
        <dbReference type="ChEBI" id="CHEBI:18420"/>
    </cofactor>
    <text evidence="1">Binds 2 magnesium ions per subunit.</text>
</comment>
<name>A0A1Q9C1X8_SYMMI</name>
<keyword evidence="3" id="KW-1185">Reference proteome</keyword>